<feature type="compositionally biased region" description="Acidic residues" evidence="1">
    <location>
        <begin position="196"/>
        <end position="218"/>
    </location>
</feature>
<accession>A0A061BJV7</accession>
<dbReference type="InterPro" id="IPR049317">
    <property type="entry name" value="GCIP-like_N"/>
</dbReference>
<feature type="region of interest" description="Disordered" evidence="1">
    <location>
        <begin position="26"/>
        <end position="48"/>
    </location>
</feature>
<gene>
    <name evidence="3" type="ORF">RHTO0S_29e01178g</name>
</gene>
<reference evidence="3" key="1">
    <citation type="journal article" date="2014" name="Genome Announc.">
        <title>Draft genome sequence of Rhodosporidium toruloides CECT1137, an oleaginous yeast of biotechnological interest.</title>
        <authorList>
            <person name="Morin N."/>
            <person name="Calcas X."/>
            <person name="Devillers H."/>
            <person name="Durrens P."/>
            <person name="Sherman D.J."/>
            <person name="Nicaud J.-M."/>
            <person name="Neuveglise C."/>
        </authorList>
    </citation>
    <scope>NUCLEOTIDE SEQUENCE</scope>
    <source>
        <strain evidence="3">CECT1137</strain>
    </source>
</reference>
<dbReference type="OrthoDB" id="41588at2759"/>
<dbReference type="Gene3D" id="1.20.1410.10">
    <property type="entry name" value="I/LWEQ domain"/>
    <property type="match status" value="1"/>
</dbReference>
<feature type="domain" description="Cyclin-D1-binding protein 1-like N-terminal" evidence="2">
    <location>
        <begin position="56"/>
        <end position="196"/>
    </location>
</feature>
<organism evidence="3">
    <name type="scientific">Rhodotorula toruloides</name>
    <name type="common">Yeast</name>
    <name type="synonym">Rhodosporidium toruloides</name>
    <dbReference type="NCBI Taxonomy" id="5286"/>
    <lineage>
        <taxon>Eukaryota</taxon>
        <taxon>Fungi</taxon>
        <taxon>Dikarya</taxon>
        <taxon>Basidiomycota</taxon>
        <taxon>Pucciniomycotina</taxon>
        <taxon>Microbotryomycetes</taxon>
        <taxon>Sporidiobolales</taxon>
        <taxon>Sporidiobolaceae</taxon>
        <taxon>Rhodotorula</taxon>
    </lineage>
</organism>
<dbReference type="EMBL" id="LK052964">
    <property type="protein sequence ID" value="CDR49671.1"/>
    <property type="molecule type" value="Genomic_DNA"/>
</dbReference>
<protein>
    <submittedName>
        <fullName evidence="3">RHTO0S29e01178g1_1</fullName>
    </submittedName>
</protein>
<dbReference type="Gene3D" id="1.20.1420.10">
    <property type="entry name" value="Talin, central domain"/>
    <property type="match status" value="1"/>
</dbReference>
<evidence type="ECO:0000313" key="3">
    <source>
        <dbReference type="EMBL" id="CDR49671.1"/>
    </source>
</evidence>
<feature type="compositionally biased region" description="Low complexity" evidence="1">
    <location>
        <begin position="32"/>
        <end position="48"/>
    </location>
</feature>
<dbReference type="InterPro" id="IPR026907">
    <property type="entry name" value="GCIP-like"/>
</dbReference>
<dbReference type="PANTHER" id="PTHR15492:SF1">
    <property type="entry name" value="CYCLIN-D1-BINDING PROTEIN 1"/>
    <property type="match status" value="1"/>
</dbReference>
<sequence>MAPAARPADELVRVLDESCTATLASLKRPNREPAALSPAESSSPPSLSDIRNDVLAHLQAISKEVTAISLALRPPVSQDALKGTLEKLVGVVGKLVYAAELLPRDGTLAKRINWTVQESLEAFQHFLSSISSTLAAPSSSAKAARDELLRSAKTVWSVVDKAQGLPKDELEAERLGWKDVLGLLDDCLEEMKEMGEAEDAGAEGDEEEEGEDDDDDDFGSTPLTPAQRGRITAAHLLLRLTRLLVNRLFTKTAPPNPSPAFTDPSFLASTHTLVSRVSEMGDDLAAALEPPQDELKEAVEEVLSVGEELAKCIEEAVDERGSEEVKKAETEWLGVWRKQRDTAKAKLDAI</sequence>
<dbReference type="AlphaFoldDB" id="A0A061BJV7"/>
<feature type="region of interest" description="Disordered" evidence="1">
    <location>
        <begin position="195"/>
        <end position="226"/>
    </location>
</feature>
<evidence type="ECO:0000259" key="2">
    <source>
        <dbReference type="Pfam" id="PF13324"/>
    </source>
</evidence>
<dbReference type="PANTHER" id="PTHR15492">
    <property type="entry name" value="CYCLIN D1-BINDING PROTEIN 1"/>
    <property type="match status" value="1"/>
</dbReference>
<evidence type="ECO:0000256" key="1">
    <source>
        <dbReference type="SAM" id="MobiDB-lite"/>
    </source>
</evidence>
<dbReference type="GO" id="GO:0005634">
    <property type="term" value="C:nucleus"/>
    <property type="evidence" value="ECO:0007669"/>
    <property type="project" value="TreeGrafter"/>
</dbReference>
<dbReference type="Pfam" id="PF13324">
    <property type="entry name" value="GCIP_N"/>
    <property type="match status" value="1"/>
</dbReference>
<proteinExistence type="predicted"/>
<name>A0A061BJV7_RHOTO</name>